<name>A0AAV0SY74_9STRA</name>
<feature type="region of interest" description="Disordered" evidence="1">
    <location>
        <begin position="54"/>
        <end position="125"/>
    </location>
</feature>
<feature type="compositionally biased region" description="Basic and acidic residues" evidence="1">
    <location>
        <begin position="54"/>
        <end position="74"/>
    </location>
</feature>
<evidence type="ECO:0000313" key="2">
    <source>
        <dbReference type="EMBL" id="CAI5708770.1"/>
    </source>
</evidence>
<evidence type="ECO:0000313" key="3">
    <source>
        <dbReference type="Proteomes" id="UP001162029"/>
    </source>
</evidence>
<proteinExistence type="predicted"/>
<accession>A0AAV0SY74</accession>
<feature type="region of interest" description="Disordered" evidence="1">
    <location>
        <begin position="252"/>
        <end position="281"/>
    </location>
</feature>
<dbReference type="AlphaFoldDB" id="A0AAV0SY74"/>
<dbReference type="EMBL" id="CANTFM010000026">
    <property type="protein sequence ID" value="CAI5708770.1"/>
    <property type="molecule type" value="Genomic_DNA"/>
</dbReference>
<evidence type="ECO:0000256" key="1">
    <source>
        <dbReference type="SAM" id="MobiDB-lite"/>
    </source>
</evidence>
<comment type="caution">
    <text evidence="2">The sequence shown here is derived from an EMBL/GenBank/DDBJ whole genome shotgun (WGS) entry which is preliminary data.</text>
</comment>
<organism evidence="2 3">
    <name type="scientific">Peronospora destructor</name>
    <dbReference type="NCBI Taxonomy" id="86335"/>
    <lineage>
        <taxon>Eukaryota</taxon>
        <taxon>Sar</taxon>
        <taxon>Stramenopiles</taxon>
        <taxon>Oomycota</taxon>
        <taxon>Peronosporomycetes</taxon>
        <taxon>Peronosporales</taxon>
        <taxon>Peronosporaceae</taxon>
        <taxon>Peronospora</taxon>
    </lineage>
</organism>
<protein>
    <submittedName>
        <fullName evidence="2">Uncharacterized protein</fullName>
    </submittedName>
</protein>
<reference evidence="2" key="1">
    <citation type="submission" date="2022-12" db="EMBL/GenBank/DDBJ databases">
        <authorList>
            <person name="Webb A."/>
        </authorList>
    </citation>
    <scope>NUCLEOTIDE SEQUENCE</scope>
    <source>
        <strain evidence="2">Pd1</strain>
    </source>
</reference>
<keyword evidence="3" id="KW-1185">Reference proteome</keyword>
<dbReference type="Proteomes" id="UP001162029">
    <property type="component" value="Unassembled WGS sequence"/>
</dbReference>
<gene>
    <name evidence="2" type="ORF">PDE001_LOCUS140</name>
</gene>
<sequence>MASPSSPIFHSTSRCKTLNNVNRSSTLRRNSLVSDHDDIMLLREKLTRIAVGRKAVEEETEERRRHQSPLEHFKVFSLSSSERPNTPPSSPQPRDVLRKQLKLKQQVVPSRRQRRENGTQQVEHQDKELETIAAVDEVQIMSMEDVEEDNAIYSPRPSRKSPEVNLSIQGQLRALSSFSILNKHPEGWRKRKCVHVDATEDEQEELRGSLKKTSSQINILAPSKGKYSRSTSVGGSLFETFAARQRLEQDQEMEDVGCSTKPQSPETALFKNKHGQLSACS</sequence>